<dbReference type="Pfam" id="PF01557">
    <property type="entry name" value="FAA_hydrolase"/>
    <property type="match status" value="1"/>
</dbReference>
<sequence length="262" mass="28741">MALNEKIIKEKAAQLQKCSKEKITINPLSNDLKGITIEDAYKIQLAQVRNKKMNGEIVIGKKIGLTSKSMQNILGIDEPDYGHLFDTMIINGNNKIDLESLIQPKCEPEIAFVLSKKLKGPGVTVSDVLSSTRGVLPAIEIIDSRIKDWNLKIQDTIADNASSSMFVLGNNLIPLENINLQLTGLVLRKNGEIIKTATSAEVMGNPAEAVAWLANKLAEFDVALEKDEIILSGSLTRAYEVNEGDNYCAIFDRIGSVNLVFN</sequence>
<comment type="caution">
    <text evidence="3">The sequence shown here is derived from an EMBL/GenBank/DDBJ whole genome shotgun (WGS) entry which is preliminary data.</text>
</comment>
<dbReference type="AlphaFoldDB" id="A0A4R7DYH7"/>
<protein>
    <submittedName>
        <fullName evidence="3">2-keto-4-pentenoate hydratase</fullName>
    </submittedName>
</protein>
<dbReference type="PANTHER" id="PTHR30143">
    <property type="entry name" value="ACID HYDRATASE"/>
    <property type="match status" value="1"/>
</dbReference>
<gene>
    <name evidence="3" type="ORF">BY453_1634</name>
</gene>
<dbReference type="PANTHER" id="PTHR30143:SF0">
    <property type="entry name" value="2-KETO-4-PENTENOATE HYDRATASE"/>
    <property type="match status" value="1"/>
</dbReference>
<evidence type="ECO:0000259" key="2">
    <source>
        <dbReference type="Pfam" id="PF01557"/>
    </source>
</evidence>
<dbReference type="InterPro" id="IPR011234">
    <property type="entry name" value="Fumarylacetoacetase-like_C"/>
</dbReference>
<dbReference type="GO" id="GO:0008684">
    <property type="term" value="F:2-oxopent-4-enoate hydratase activity"/>
    <property type="evidence" value="ECO:0007669"/>
    <property type="project" value="TreeGrafter"/>
</dbReference>
<dbReference type="SUPFAM" id="SSF56529">
    <property type="entry name" value="FAH"/>
    <property type="match status" value="1"/>
</dbReference>
<name>A0A4R7DYH7_9FIRM</name>
<evidence type="ECO:0000256" key="1">
    <source>
        <dbReference type="ARBA" id="ARBA00023239"/>
    </source>
</evidence>
<dbReference type="Gene3D" id="3.90.850.10">
    <property type="entry name" value="Fumarylacetoacetase-like, C-terminal domain"/>
    <property type="match status" value="1"/>
</dbReference>
<evidence type="ECO:0000313" key="4">
    <source>
        <dbReference type="Proteomes" id="UP000295758"/>
    </source>
</evidence>
<dbReference type="GO" id="GO:0005737">
    <property type="term" value="C:cytoplasm"/>
    <property type="evidence" value="ECO:0007669"/>
    <property type="project" value="TreeGrafter"/>
</dbReference>
<keyword evidence="1" id="KW-0456">Lyase</keyword>
<reference evidence="3 4" key="1">
    <citation type="submission" date="2019-03" db="EMBL/GenBank/DDBJ databases">
        <title>Deep subsurface shale carbon reservoir microbial communities from Ohio and West Virginia, USA.</title>
        <authorList>
            <person name="Wrighton K."/>
        </authorList>
    </citation>
    <scope>NUCLEOTIDE SEQUENCE [LARGE SCALE GENOMIC DNA]</scope>
    <source>
        <strain evidence="3 4">UTICA-S4D12</strain>
    </source>
</reference>
<dbReference type="InterPro" id="IPR036663">
    <property type="entry name" value="Fumarylacetoacetase_C_sf"/>
</dbReference>
<proteinExistence type="predicted"/>
<dbReference type="Proteomes" id="UP000295758">
    <property type="component" value="Unassembled WGS sequence"/>
</dbReference>
<organism evidence="3 4">
    <name type="scientific">Halanaerobium congolense</name>
    <dbReference type="NCBI Taxonomy" id="54121"/>
    <lineage>
        <taxon>Bacteria</taxon>
        <taxon>Bacillati</taxon>
        <taxon>Bacillota</taxon>
        <taxon>Clostridia</taxon>
        <taxon>Halanaerobiales</taxon>
        <taxon>Halanaerobiaceae</taxon>
        <taxon>Halanaerobium</taxon>
    </lineage>
</organism>
<dbReference type="EMBL" id="SOAA01000063">
    <property type="protein sequence ID" value="TDS24886.1"/>
    <property type="molecule type" value="Genomic_DNA"/>
</dbReference>
<dbReference type="RefSeq" id="WP_133618557.1">
    <property type="nucleotide sequence ID" value="NZ_SOAA01000063.1"/>
</dbReference>
<accession>A0A4R7DYH7</accession>
<feature type="domain" description="Fumarylacetoacetase-like C-terminal" evidence="2">
    <location>
        <begin position="103"/>
        <end position="257"/>
    </location>
</feature>
<evidence type="ECO:0000313" key="3">
    <source>
        <dbReference type="EMBL" id="TDS24886.1"/>
    </source>
</evidence>
<dbReference type="InterPro" id="IPR050772">
    <property type="entry name" value="Hydratase-Decarb/MhpD_sf"/>
</dbReference>